<dbReference type="Gene3D" id="3.10.250.10">
    <property type="entry name" value="SRCR-like domain"/>
    <property type="match status" value="1"/>
</dbReference>
<evidence type="ECO:0000256" key="1">
    <source>
        <dbReference type="ARBA" id="ARBA00022729"/>
    </source>
</evidence>
<organism evidence="6 7">
    <name type="scientific">Desmophyllum pertusum</name>
    <dbReference type="NCBI Taxonomy" id="174260"/>
    <lineage>
        <taxon>Eukaryota</taxon>
        <taxon>Metazoa</taxon>
        <taxon>Cnidaria</taxon>
        <taxon>Anthozoa</taxon>
        <taxon>Hexacorallia</taxon>
        <taxon>Scleractinia</taxon>
        <taxon>Caryophylliina</taxon>
        <taxon>Caryophylliidae</taxon>
        <taxon>Desmophyllum</taxon>
    </lineage>
</organism>
<dbReference type="Proteomes" id="UP001163046">
    <property type="component" value="Unassembled WGS sequence"/>
</dbReference>
<dbReference type="Pfam" id="PF00530">
    <property type="entry name" value="SRCR"/>
    <property type="match status" value="1"/>
</dbReference>
<proteinExistence type="predicted"/>
<feature type="domain" description="SRCR" evidence="5">
    <location>
        <begin position="30"/>
        <end position="133"/>
    </location>
</feature>
<dbReference type="PROSITE" id="PS50287">
    <property type="entry name" value="SRCR_2"/>
    <property type="match status" value="1"/>
</dbReference>
<comment type="caution">
    <text evidence="3">Lacks conserved residue(s) required for the propagation of feature annotation.</text>
</comment>
<dbReference type="PRINTS" id="PR00258">
    <property type="entry name" value="SPERACTRCPTR"/>
</dbReference>
<dbReference type="EMBL" id="MU827798">
    <property type="protein sequence ID" value="KAJ7328139.1"/>
    <property type="molecule type" value="Genomic_DNA"/>
</dbReference>
<evidence type="ECO:0000313" key="6">
    <source>
        <dbReference type="EMBL" id="KAJ7328139.1"/>
    </source>
</evidence>
<evidence type="ECO:0000256" key="3">
    <source>
        <dbReference type="PROSITE-ProRule" id="PRU00196"/>
    </source>
</evidence>
<dbReference type="AlphaFoldDB" id="A0A9W9YA46"/>
<dbReference type="SMART" id="SM00202">
    <property type="entry name" value="SR"/>
    <property type="match status" value="1"/>
</dbReference>
<evidence type="ECO:0000256" key="2">
    <source>
        <dbReference type="ARBA" id="ARBA00023157"/>
    </source>
</evidence>
<reference evidence="6" key="1">
    <citation type="submission" date="2023-01" db="EMBL/GenBank/DDBJ databases">
        <title>Genome assembly of the deep-sea coral Lophelia pertusa.</title>
        <authorList>
            <person name="Herrera S."/>
            <person name="Cordes E."/>
        </authorList>
    </citation>
    <scope>NUCLEOTIDE SEQUENCE</scope>
    <source>
        <strain evidence="6">USNM1676648</strain>
        <tissue evidence="6">Polyp</tissue>
    </source>
</reference>
<comment type="caution">
    <text evidence="6">The sequence shown here is derived from an EMBL/GenBank/DDBJ whole genome shotgun (WGS) entry which is preliminary data.</text>
</comment>
<evidence type="ECO:0000256" key="4">
    <source>
        <dbReference type="SAM" id="SignalP"/>
    </source>
</evidence>
<keyword evidence="2 3" id="KW-1015">Disulfide bond</keyword>
<keyword evidence="7" id="KW-1185">Reference proteome</keyword>
<keyword evidence="6" id="KW-0560">Oxidoreductase</keyword>
<dbReference type="GO" id="GO:0004720">
    <property type="term" value="F:protein-lysine 6-oxidase activity"/>
    <property type="evidence" value="ECO:0007669"/>
    <property type="project" value="UniProtKB-EC"/>
</dbReference>
<evidence type="ECO:0000259" key="5">
    <source>
        <dbReference type="PROSITE" id="PS50287"/>
    </source>
</evidence>
<dbReference type="OrthoDB" id="5957039at2759"/>
<evidence type="ECO:0000313" key="7">
    <source>
        <dbReference type="Proteomes" id="UP001163046"/>
    </source>
</evidence>
<dbReference type="InterPro" id="IPR036772">
    <property type="entry name" value="SRCR-like_dom_sf"/>
</dbReference>
<gene>
    <name evidence="6" type="primary">LOXL4_3</name>
    <name evidence="6" type="ORF">OS493_025543</name>
</gene>
<sequence length="329" mass="37146">MNVPWALRVLLAIVTFTVPSKGTVEIENRIRLITPDDDMGGGRVEVYHNNQWGTICDENWSNEAAGVVCKELGYSGALFRTKKAYYGEGTNHTIHMTNVQCDGSERSILECKHNGWGVTGSCTHKDDAGVICLNEDTPDMKYLGCWIDNPGKRILTDFYSNRRVGINWQNLGETVLNCAKDAVTSGKDYNLFAVQFYGECFSQEGNPLYKKMMAAPHACVHGVGELSHNAVYGFAPYYNLGCWADKPRKQRTMTLLKNIRKKIDWFDMGKTVTACYSLAKDAGKKYFAVQFYGECWVSDDEKFREYGQATNCWKGVGAHWSNYVYKVRV</sequence>
<protein>
    <submittedName>
        <fullName evidence="6">Lysyl oxidase-like 4</fullName>
        <ecNumber evidence="6">1.4.3.13</ecNumber>
    </submittedName>
</protein>
<dbReference type="EC" id="1.4.3.13" evidence="6"/>
<feature type="disulfide bond" evidence="3">
    <location>
        <begin position="101"/>
        <end position="111"/>
    </location>
</feature>
<dbReference type="GO" id="GO:0016020">
    <property type="term" value="C:membrane"/>
    <property type="evidence" value="ECO:0007669"/>
    <property type="project" value="InterPro"/>
</dbReference>
<feature type="signal peptide" evidence="4">
    <location>
        <begin position="1"/>
        <end position="22"/>
    </location>
</feature>
<dbReference type="FunFam" id="3.10.250.10:FF:000001">
    <property type="entry name" value="Lysyl oxidase 4 isoform X1"/>
    <property type="match status" value="1"/>
</dbReference>
<dbReference type="SUPFAM" id="SSF56487">
    <property type="entry name" value="SRCR-like"/>
    <property type="match status" value="1"/>
</dbReference>
<dbReference type="PANTHER" id="PTHR48071:SF18">
    <property type="entry name" value="DELETED IN MALIGNANT BRAIN TUMORS 1 PROTEIN-RELATED"/>
    <property type="match status" value="1"/>
</dbReference>
<dbReference type="InterPro" id="IPR001190">
    <property type="entry name" value="SRCR"/>
</dbReference>
<name>A0A9W9YA46_9CNID</name>
<dbReference type="PANTHER" id="PTHR48071">
    <property type="entry name" value="SRCR DOMAIN-CONTAINING PROTEIN"/>
    <property type="match status" value="1"/>
</dbReference>
<accession>A0A9W9YA46</accession>
<keyword evidence="1 4" id="KW-0732">Signal</keyword>
<feature type="chain" id="PRO_5040971249" evidence="4">
    <location>
        <begin position="23"/>
        <end position="329"/>
    </location>
</feature>